<evidence type="ECO:0000256" key="2">
    <source>
        <dbReference type="ARBA" id="ARBA00004496"/>
    </source>
</evidence>
<dbReference type="PRINTS" id="PR00376">
    <property type="entry name" value="IL1BCENZYME"/>
</dbReference>
<feature type="domain" description="Caspase family p10" evidence="17">
    <location>
        <begin position="193"/>
        <end position="283"/>
    </location>
</feature>
<dbReference type="InterPro" id="IPR011600">
    <property type="entry name" value="Pept_C14_caspase"/>
</dbReference>
<dbReference type="InterPro" id="IPR029030">
    <property type="entry name" value="Caspase-like_dom_sf"/>
</dbReference>
<evidence type="ECO:0000256" key="5">
    <source>
        <dbReference type="ARBA" id="ARBA00022553"/>
    </source>
</evidence>
<evidence type="ECO:0000256" key="8">
    <source>
        <dbReference type="ARBA" id="ARBA00022737"/>
    </source>
</evidence>
<dbReference type="Gene3D" id="3.40.50.1460">
    <property type="match status" value="1"/>
</dbReference>
<accession>A0A8C5AYW5</accession>
<protein>
    <recommendedName>
        <fullName evidence="15">Caspase-8</fullName>
        <ecNumber evidence="14">3.4.22.61</ecNumber>
    </recommendedName>
</protein>
<keyword evidence="4" id="KW-0963">Cytoplasm</keyword>
<evidence type="ECO:0000256" key="15">
    <source>
        <dbReference type="ARBA" id="ARBA00068172"/>
    </source>
</evidence>
<evidence type="ECO:0000256" key="4">
    <source>
        <dbReference type="ARBA" id="ARBA00022490"/>
    </source>
</evidence>
<dbReference type="Proteomes" id="UP000694546">
    <property type="component" value="Chromosome 8"/>
</dbReference>
<name>A0A8C5AYW5_GADMO</name>
<evidence type="ECO:0000256" key="6">
    <source>
        <dbReference type="ARBA" id="ARBA00022670"/>
    </source>
</evidence>
<keyword evidence="11" id="KW-0865">Zymogen</keyword>
<evidence type="ECO:0000256" key="1">
    <source>
        <dbReference type="ARBA" id="ARBA00004123"/>
    </source>
</evidence>
<dbReference type="CDD" id="cd00032">
    <property type="entry name" value="CASc"/>
    <property type="match status" value="1"/>
</dbReference>
<evidence type="ECO:0000313" key="20">
    <source>
        <dbReference type="Proteomes" id="UP000694546"/>
    </source>
</evidence>
<keyword evidence="20" id="KW-1185">Reference proteome</keyword>
<dbReference type="PROSITE" id="PS01122">
    <property type="entry name" value="CASPASE_CYS"/>
    <property type="match status" value="1"/>
</dbReference>
<dbReference type="InterPro" id="IPR002138">
    <property type="entry name" value="Pept_C14_p10"/>
</dbReference>
<keyword evidence="5" id="KW-0597">Phosphoprotein</keyword>
<dbReference type="PROSITE" id="PS50207">
    <property type="entry name" value="CASPASE_P10"/>
    <property type="match status" value="1"/>
</dbReference>
<evidence type="ECO:0000256" key="10">
    <source>
        <dbReference type="ARBA" id="ARBA00022807"/>
    </source>
</evidence>
<dbReference type="GO" id="GO:0005634">
    <property type="term" value="C:nucleus"/>
    <property type="evidence" value="ECO:0007669"/>
    <property type="project" value="UniProtKB-SubCell"/>
</dbReference>
<dbReference type="InterPro" id="IPR015917">
    <property type="entry name" value="Pept_C14A"/>
</dbReference>
<dbReference type="GO" id="GO:0032991">
    <property type="term" value="C:protein-containing complex"/>
    <property type="evidence" value="ECO:0007669"/>
    <property type="project" value="UniProtKB-ARBA"/>
</dbReference>
<evidence type="ECO:0000256" key="14">
    <source>
        <dbReference type="ARBA" id="ARBA00066479"/>
    </source>
</evidence>
<dbReference type="PANTHER" id="PTHR48169:SF6">
    <property type="entry name" value="CASPASE-8-LIKE"/>
    <property type="match status" value="1"/>
</dbReference>
<organism evidence="19 20">
    <name type="scientific">Gadus morhua</name>
    <name type="common">Atlantic cod</name>
    <dbReference type="NCBI Taxonomy" id="8049"/>
    <lineage>
        <taxon>Eukaryota</taxon>
        <taxon>Metazoa</taxon>
        <taxon>Chordata</taxon>
        <taxon>Craniata</taxon>
        <taxon>Vertebrata</taxon>
        <taxon>Euteleostomi</taxon>
        <taxon>Actinopterygii</taxon>
        <taxon>Neopterygii</taxon>
        <taxon>Teleostei</taxon>
        <taxon>Neoteleostei</taxon>
        <taxon>Acanthomorphata</taxon>
        <taxon>Zeiogadaria</taxon>
        <taxon>Gadariae</taxon>
        <taxon>Gadiformes</taxon>
        <taxon>Gadoidei</taxon>
        <taxon>Gadidae</taxon>
        <taxon>Gadus</taxon>
    </lineage>
</organism>
<dbReference type="GO" id="GO:0043065">
    <property type="term" value="P:positive regulation of apoptotic process"/>
    <property type="evidence" value="ECO:0007669"/>
    <property type="project" value="UniProtKB-ARBA"/>
</dbReference>
<comment type="similarity">
    <text evidence="3 16">Belongs to the peptidase C14A family.</text>
</comment>
<dbReference type="GO" id="GO:0006915">
    <property type="term" value="P:apoptotic process"/>
    <property type="evidence" value="ECO:0007669"/>
    <property type="project" value="UniProtKB-KW"/>
</dbReference>
<keyword evidence="9" id="KW-0378">Hydrolase</keyword>
<proteinExistence type="inferred from homology"/>
<dbReference type="PROSITE" id="PS50208">
    <property type="entry name" value="CASPASE_P20"/>
    <property type="match status" value="1"/>
</dbReference>
<evidence type="ECO:0000259" key="18">
    <source>
        <dbReference type="PROSITE" id="PS50208"/>
    </source>
</evidence>
<dbReference type="GO" id="GO:0004197">
    <property type="term" value="F:cysteine-type endopeptidase activity"/>
    <property type="evidence" value="ECO:0007669"/>
    <property type="project" value="InterPro"/>
</dbReference>
<evidence type="ECO:0000256" key="7">
    <source>
        <dbReference type="ARBA" id="ARBA00022703"/>
    </source>
</evidence>
<keyword evidence="8" id="KW-0677">Repeat</keyword>
<sequence length="286" mass="31383">MQKKNTHDVHIQLLRLLGGSNVNNVSTSLLCLQEDKYPLTSEPTGLCVIINNENFGDPEDKRSGTERDAGSLTDVFSSLGFQVLMCKDQTASDIAQVTKLRFTPLSVLPQHGDAFVCCILSHGEENMVSGVDHKLVAISDITSAFNGEHCPALLGKPKVFFIQACQGHSLQPGLAVDDSIHQMPIKEDSPNHPIEADFLVSKATVGKYQALRHHISGGIFIQSLCEQLRKGCNRGEDILEILVHVNADVSKKDFGKTKDTEKVWKQMPEFGNVTLTRKLVFSPCSS</sequence>
<reference evidence="19" key="1">
    <citation type="submission" date="2025-08" db="UniProtKB">
        <authorList>
            <consortium name="Ensembl"/>
        </authorList>
    </citation>
    <scope>IDENTIFICATION</scope>
</reference>
<dbReference type="AlphaFoldDB" id="A0A8C5AYW5"/>
<dbReference type="SUPFAM" id="SSF52129">
    <property type="entry name" value="Caspase-like"/>
    <property type="match status" value="1"/>
</dbReference>
<evidence type="ECO:0000259" key="17">
    <source>
        <dbReference type="PROSITE" id="PS50207"/>
    </source>
</evidence>
<feature type="domain" description="Caspase family p20" evidence="18">
    <location>
        <begin position="43"/>
        <end position="169"/>
    </location>
</feature>
<dbReference type="EC" id="3.4.22.61" evidence="14"/>
<reference evidence="19" key="2">
    <citation type="submission" date="2025-09" db="UniProtKB">
        <authorList>
            <consortium name="Ensembl"/>
        </authorList>
    </citation>
    <scope>IDENTIFICATION</scope>
</reference>
<dbReference type="InterPro" id="IPR001309">
    <property type="entry name" value="Pept_C14_p20"/>
</dbReference>
<dbReference type="PANTHER" id="PTHR48169">
    <property type="entry name" value="DED DOMAIN-CONTAINING PROTEIN"/>
    <property type="match status" value="1"/>
</dbReference>
<dbReference type="GO" id="GO:0006508">
    <property type="term" value="P:proteolysis"/>
    <property type="evidence" value="ECO:0007669"/>
    <property type="project" value="UniProtKB-KW"/>
</dbReference>
<dbReference type="InterPro" id="IPR033139">
    <property type="entry name" value="Caspase_cys_AS"/>
</dbReference>
<evidence type="ECO:0000256" key="3">
    <source>
        <dbReference type="ARBA" id="ARBA00010134"/>
    </source>
</evidence>
<evidence type="ECO:0000256" key="13">
    <source>
        <dbReference type="ARBA" id="ARBA00051626"/>
    </source>
</evidence>
<dbReference type="GO" id="GO:0005886">
    <property type="term" value="C:plasma membrane"/>
    <property type="evidence" value="ECO:0007669"/>
    <property type="project" value="UniProtKB-ARBA"/>
</dbReference>
<dbReference type="GeneTree" id="ENSGT00940000164225"/>
<dbReference type="Pfam" id="PF00656">
    <property type="entry name" value="Peptidase_C14"/>
    <property type="match status" value="1"/>
</dbReference>
<dbReference type="GO" id="GO:0051604">
    <property type="term" value="P:protein maturation"/>
    <property type="evidence" value="ECO:0007669"/>
    <property type="project" value="UniProtKB-ARBA"/>
</dbReference>
<keyword evidence="6" id="KW-0645">Protease</keyword>
<comment type="subcellular location">
    <subcellularLocation>
        <location evidence="2">Cytoplasm</location>
    </subcellularLocation>
    <subcellularLocation>
        <location evidence="1">Nucleus</location>
    </subcellularLocation>
</comment>
<dbReference type="Ensembl" id="ENSGMOT00000050153.1">
    <property type="protein sequence ID" value="ENSGMOP00000039370.1"/>
    <property type="gene ID" value="ENSGMOG00000030246.1"/>
</dbReference>
<evidence type="ECO:0000256" key="9">
    <source>
        <dbReference type="ARBA" id="ARBA00022801"/>
    </source>
</evidence>
<dbReference type="OMA" id="YELNSQP"/>
<keyword evidence="7" id="KW-0053">Apoptosis</keyword>
<dbReference type="GO" id="GO:0005737">
    <property type="term" value="C:cytoplasm"/>
    <property type="evidence" value="ECO:0007669"/>
    <property type="project" value="UniProtKB-SubCell"/>
</dbReference>
<dbReference type="FunFam" id="3.40.50.1460:FF:000008">
    <property type="entry name" value="caspase-8 isoform X1"/>
    <property type="match status" value="1"/>
</dbReference>
<keyword evidence="10" id="KW-0788">Thiol protease</keyword>
<evidence type="ECO:0000256" key="11">
    <source>
        <dbReference type="ARBA" id="ARBA00023145"/>
    </source>
</evidence>
<comment type="catalytic activity">
    <reaction evidence="13">
        <text>Strict requirement for Asp at position P1 and has a preferred cleavage sequence of (Leu/Asp/Val)-Glu-Thr-Asp-|-(Gly/Ser/Ala).</text>
        <dbReference type="EC" id="3.4.22.61"/>
    </reaction>
</comment>
<evidence type="ECO:0000313" key="19">
    <source>
        <dbReference type="Ensembl" id="ENSGMOP00000039370.1"/>
    </source>
</evidence>
<evidence type="ECO:0000256" key="16">
    <source>
        <dbReference type="RuleBase" id="RU003971"/>
    </source>
</evidence>
<keyword evidence="12" id="KW-0539">Nucleus</keyword>
<dbReference type="SMART" id="SM00115">
    <property type="entry name" value="CASc"/>
    <property type="match status" value="1"/>
</dbReference>
<evidence type="ECO:0000256" key="12">
    <source>
        <dbReference type="ARBA" id="ARBA00023242"/>
    </source>
</evidence>